<feature type="compositionally biased region" description="Polar residues" evidence="1">
    <location>
        <begin position="757"/>
        <end position="770"/>
    </location>
</feature>
<feature type="region of interest" description="Disordered" evidence="1">
    <location>
        <begin position="477"/>
        <end position="534"/>
    </location>
</feature>
<evidence type="ECO:0000256" key="2">
    <source>
        <dbReference type="SAM" id="Phobius"/>
    </source>
</evidence>
<feature type="compositionally biased region" description="Pro residues" evidence="1">
    <location>
        <begin position="213"/>
        <end position="226"/>
    </location>
</feature>
<feature type="region of interest" description="Disordered" evidence="1">
    <location>
        <begin position="548"/>
        <end position="582"/>
    </location>
</feature>
<dbReference type="Pfam" id="PF03011">
    <property type="entry name" value="PFEMP"/>
    <property type="match status" value="2"/>
</dbReference>
<accession>A0A024WAL9</accession>
<dbReference type="GO" id="GO:0016020">
    <property type="term" value="C:membrane"/>
    <property type="evidence" value="ECO:0007669"/>
    <property type="project" value="InterPro"/>
</dbReference>
<feature type="compositionally biased region" description="Polar residues" evidence="1">
    <location>
        <begin position="778"/>
        <end position="793"/>
    </location>
</feature>
<dbReference type="GO" id="GO:0046789">
    <property type="term" value="F:host cell surface receptor binding"/>
    <property type="evidence" value="ECO:0007669"/>
    <property type="project" value="InterPro"/>
</dbReference>
<evidence type="ECO:0000259" key="3">
    <source>
        <dbReference type="Pfam" id="PF03011"/>
    </source>
</evidence>
<feature type="compositionally biased region" description="Basic and acidic residues" evidence="1">
    <location>
        <begin position="415"/>
        <end position="428"/>
    </location>
</feature>
<dbReference type="Pfam" id="PF05424">
    <property type="entry name" value="Duffy_binding"/>
    <property type="match status" value="1"/>
</dbReference>
<evidence type="ECO:0000259" key="5">
    <source>
        <dbReference type="Pfam" id="PF22672"/>
    </source>
</evidence>
<reference evidence="6 7" key="2">
    <citation type="submission" date="2013-02" db="EMBL/GenBank/DDBJ databases">
        <title>The Genome Sequence of Plasmodium falciparum Tanzania (2000708).</title>
        <authorList>
            <consortium name="The Broad Institute Genome Sequencing Platform"/>
            <consortium name="The Broad Institute Genome Sequencing Center for Infectious Disease"/>
            <person name="Neafsey D."/>
            <person name="Cheeseman I."/>
            <person name="Volkman S."/>
            <person name="Adams J."/>
            <person name="Walker B."/>
            <person name="Young S.K."/>
            <person name="Zeng Q."/>
            <person name="Gargeya S."/>
            <person name="Fitzgerald M."/>
            <person name="Haas B."/>
            <person name="Abouelleil A."/>
            <person name="Alvarado L."/>
            <person name="Arachchi H.M."/>
            <person name="Berlin A.M."/>
            <person name="Chapman S.B."/>
            <person name="Dewar J."/>
            <person name="Goldberg J."/>
            <person name="Griggs A."/>
            <person name="Gujja S."/>
            <person name="Hansen M."/>
            <person name="Howarth C."/>
            <person name="Imamovic A."/>
            <person name="Larimer J."/>
            <person name="McCowan C."/>
            <person name="Murphy C."/>
            <person name="Neiman D."/>
            <person name="Pearson M."/>
            <person name="Priest M."/>
            <person name="Roberts A."/>
            <person name="Saif S."/>
            <person name="Shea T."/>
            <person name="Sisk P."/>
            <person name="Sykes S."/>
            <person name="Wortman J."/>
            <person name="Nusbaum C."/>
            <person name="Birren B."/>
        </authorList>
    </citation>
    <scope>NUCLEOTIDE SEQUENCE [LARGE SCALE GENOMIC DNA]</scope>
    <source>
        <strain evidence="7">Tanzania (2000708)</strain>
    </source>
</reference>
<feature type="compositionally biased region" description="Acidic residues" evidence="1">
    <location>
        <begin position="396"/>
        <end position="413"/>
    </location>
</feature>
<dbReference type="SUPFAM" id="SSF140924">
    <property type="entry name" value="Duffy binding domain-like"/>
    <property type="match status" value="3"/>
</dbReference>
<dbReference type="InterPro" id="IPR042202">
    <property type="entry name" value="Duffy-ag-bd_sf"/>
</dbReference>
<name>A0A024WAL9_PLAFA</name>
<feature type="compositionally biased region" description="Pro residues" evidence="1">
    <location>
        <begin position="175"/>
        <end position="187"/>
    </location>
</feature>
<organism evidence="6 7">
    <name type="scientific">Plasmodium falciparum Tanzania</name>
    <name type="common">2000708</name>
    <dbReference type="NCBI Taxonomy" id="1036725"/>
    <lineage>
        <taxon>Eukaryota</taxon>
        <taxon>Sar</taxon>
        <taxon>Alveolata</taxon>
        <taxon>Apicomplexa</taxon>
        <taxon>Aconoidasida</taxon>
        <taxon>Haemosporida</taxon>
        <taxon>Plasmodiidae</taxon>
        <taxon>Plasmodium</taxon>
        <taxon>Plasmodium (Laverania)</taxon>
    </lineage>
</organism>
<dbReference type="AlphaFoldDB" id="A0A024WAL9"/>
<feature type="compositionally biased region" description="Low complexity" evidence="1">
    <location>
        <begin position="555"/>
        <end position="579"/>
    </location>
</feature>
<gene>
    <name evidence="6" type="ORF">PFTANZ_01661</name>
</gene>
<feature type="domain" description="Duffy-binding-like" evidence="3">
    <location>
        <begin position="4"/>
        <end position="151"/>
    </location>
</feature>
<feature type="region of interest" description="Disordered" evidence="1">
    <location>
        <begin position="614"/>
        <end position="635"/>
    </location>
</feature>
<reference evidence="6 7" key="1">
    <citation type="submission" date="2013-02" db="EMBL/GenBank/DDBJ databases">
        <title>The Genome Annotation of Plasmodium falciparum Tanzania (2000708).</title>
        <authorList>
            <consortium name="The Broad Institute Genome Sequencing Platform"/>
            <consortium name="The Broad Institute Genome Sequencing Center for Infectious Disease"/>
            <person name="Neafsey D."/>
            <person name="Hoffman S."/>
            <person name="Volkman S."/>
            <person name="Rosenthal P."/>
            <person name="Walker B."/>
            <person name="Young S.K."/>
            <person name="Zeng Q."/>
            <person name="Gargeya S."/>
            <person name="Fitzgerald M."/>
            <person name="Haas B."/>
            <person name="Abouelleil A."/>
            <person name="Allen A.W."/>
            <person name="Alvarado L."/>
            <person name="Arachchi H.M."/>
            <person name="Berlin A.M."/>
            <person name="Chapman S.B."/>
            <person name="Gainer-Dewar J."/>
            <person name="Goldberg J."/>
            <person name="Griggs A."/>
            <person name="Gujja S."/>
            <person name="Hansen M."/>
            <person name="Howarth C."/>
            <person name="Imamovic A."/>
            <person name="Ireland A."/>
            <person name="Larimer J."/>
            <person name="McCowan C."/>
            <person name="Murphy C."/>
            <person name="Pearson M."/>
            <person name="Poon T.W."/>
            <person name="Priest M."/>
            <person name="Roberts A."/>
            <person name="Saif S."/>
            <person name="Shea T."/>
            <person name="Sisk P."/>
            <person name="Sykes S."/>
            <person name="Wortman J."/>
            <person name="Nusbaum C."/>
            <person name="Birren B."/>
        </authorList>
    </citation>
    <scope>NUCLEOTIDE SEQUENCE [LARGE SCALE GENOMIC DNA]</scope>
    <source>
        <strain evidence="7">Tanzania (2000708)</strain>
    </source>
</reference>
<evidence type="ECO:0000259" key="4">
    <source>
        <dbReference type="Pfam" id="PF05424"/>
    </source>
</evidence>
<feature type="transmembrane region" description="Helical" evidence="2">
    <location>
        <begin position="927"/>
        <end position="948"/>
    </location>
</feature>
<dbReference type="Gene3D" id="1.20.58.1930">
    <property type="match status" value="1"/>
</dbReference>
<dbReference type="EMBL" id="KI926353">
    <property type="protein sequence ID" value="ETW37638.1"/>
    <property type="molecule type" value="Genomic_DNA"/>
</dbReference>
<feature type="compositionally biased region" description="Polar residues" evidence="1">
    <location>
        <begin position="498"/>
        <end position="507"/>
    </location>
</feature>
<evidence type="ECO:0000313" key="6">
    <source>
        <dbReference type="EMBL" id="ETW37638.1"/>
    </source>
</evidence>
<feature type="domain" description="Duffy-antigen binding" evidence="4">
    <location>
        <begin position="528"/>
        <end position="748"/>
    </location>
</feature>
<feature type="compositionally biased region" description="Polar residues" evidence="1">
    <location>
        <begin position="516"/>
        <end position="525"/>
    </location>
</feature>
<evidence type="ECO:0000313" key="7">
    <source>
        <dbReference type="Proteomes" id="UP000030708"/>
    </source>
</evidence>
<keyword evidence="2" id="KW-0812">Transmembrane</keyword>
<dbReference type="Gene3D" id="1.20.1310.20">
    <property type="entry name" value="Duffy-antigen binding domain"/>
    <property type="match status" value="1"/>
</dbReference>
<proteinExistence type="predicted"/>
<dbReference type="Proteomes" id="UP000030708">
    <property type="component" value="Unassembled WGS sequence"/>
</dbReference>
<feature type="region of interest" description="Disordered" evidence="1">
    <location>
        <begin position="165"/>
        <end position="232"/>
    </location>
</feature>
<evidence type="ECO:0008006" key="8">
    <source>
        <dbReference type="Google" id="ProtNLM"/>
    </source>
</evidence>
<keyword evidence="2" id="KW-0472">Membrane</keyword>
<dbReference type="InterPro" id="IPR054595">
    <property type="entry name" value="DBL_C"/>
</dbReference>
<dbReference type="InterPro" id="IPR004258">
    <property type="entry name" value="DBL"/>
</dbReference>
<keyword evidence="2" id="KW-1133">Transmembrane helix</keyword>
<evidence type="ECO:0000256" key="1">
    <source>
        <dbReference type="SAM" id="MobiDB-lite"/>
    </source>
</evidence>
<dbReference type="Gene3D" id="1.20.58.830">
    <property type="match status" value="2"/>
</dbReference>
<dbReference type="Pfam" id="PF22672">
    <property type="entry name" value="DBL_C"/>
    <property type="match status" value="1"/>
</dbReference>
<feature type="domain" description="Duffy-binding-like" evidence="3">
    <location>
        <begin position="240"/>
        <end position="354"/>
    </location>
</feature>
<feature type="region of interest" description="Disordered" evidence="1">
    <location>
        <begin position="754"/>
        <end position="794"/>
    </location>
</feature>
<feature type="compositionally biased region" description="Acidic residues" evidence="1">
    <location>
        <begin position="165"/>
        <end position="174"/>
    </location>
</feature>
<sequence>MKELLKRWLEYFFEDYNKINKKLKLCTNSGKGSPCKKDCANKCKCVKEWITKKREEWQKINDNYLKKYKPVDDGSNNLNSFLETLLPQIPVVDDKGKHDSLEKLKKSFGCNCPENSEKECCKEGTPKDIVECLLHRLKKKATSCPSKPSDNQTQEQCQHPVLDEEPLEETEENPVDPPNICPTQPPPKQEDESGCKPASPAVPEKKEEKAPAPSIPRPPVQPPPSDEPFDSTILQIGEQKKWVKQKKEQEWLQIKKHFYKQEDIVKEVGPIKLTHDGVLEGVLNKEVLLTSLREGYGNANEIKHIEALLEKENEINQAEEVTGGVVGGKDNTTIDKLLNHEEKEAKDCLEKHNNCPPKPASPEGPGRADLGRSNTGPSSPRPAGGGGAHDNAATDPTDDQDSEEDEDEDEVAEDLGGHDDNGDDHTQETEEPQEEEVAPKEEVETVNVCSIVGGILTGSGNLNDACTLKYAKNNSRLGWKCIPSGDKTGTGSDEKTTSSEGSESAGPTRQRRDTTSGESATSSDNKGGLCIPPRRRRLYVGKLEQWASDEATKRSTSPQTSTVSETPSQSSSSSSSPSSNLRDDTALRDAFIQSAAIETFFLWDRYKKEKEKEEKEEQAQLVTNTSSVHEKPQNKLEKGEIPDGFLRQMFYTLGDYRDICVGVKQDVIKALEASGDNNIETINNKIKTILNGDTSPPTPPGTPSAQTPDKWWKTNGQHIWKGMICALTYKENGSGGDGKTTTITQDTNLKEQLLENGKNTPKNPRYQYNSVKLDDTSGAKSTQPPTSGDNTPKLSDFVLRPTYFRYLEEWGENFCKERKKRLAQIKVDCEVHEKGNRGCSGDGLKCNDPVPDNKDIFKDFECPSCGKSCRSYRKWIERKGNEFIKQKDRYQTEISDVHNNNDNGFCGRLKTTCILLYIFFYVRGIRMLFYIFMFENTYFFYIYIILCYK</sequence>
<protein>
    <recommendedName>
        <fullName evidence="8">Duffy-binding-like domain-containing protein</fullName>
    </recommendedName>
</protein>
<feature type="domain" description="Duffy-binding-like" evidence="5">
    <location>
        <begin position="809"/>
        <end position="903"/>
    </location>
</feature>
<dbReference type="InterPro" id="IPR008602">
    <property type="entry name" value="Duffy-antigen-binding"/>
</dbReference>
<feature type="region of interest" description="Disordered" evidence="1">
    <location>
        <begin position="348"/>
        <end position="444"/>
    </location>
</feature>